<dbReference type="Proteomes" id="UP000676079">
    <property type="component" value="Chromosome"/>
</dbReference>
<gene>
    <name evidence="1" type="ORF">KGD84_00865</name>
</gene>
<evidence type="ECO:0000313" key="1">
    <source>
        <dbReference type="EMBL" id="QUX22996.1"/>
    </source>
</evidence>
<sequence>MTGTIVRARCLLLIGPWAEVTLPERDYTDPVRVDAAQLASEVGVSDPKDLPGMDFEVTFEGTPAEPVLSGWRRV</sequence>
<reference evidence="1 2" key="1">
    <citation type="submission" date="2021-05" db="EMBL/GenBank/DDBJ databases">
        <title>Direct Submission.</title>
        <authorList>
            <person name="Li K."/>
            <person name="Gao J."/>
        </authorList>
    </citation>
    <scope>NUCLEOTIDE SEQUENCE [LARGE SCALE GENOMIC DNA]</scope>
    <source>
        <strain evidence="1 2">Mg02</strain>
    </source>
</reference>
<name>A0ABX8BLE1_9ACTN</name>
<protein>
    <submittedName>
        <fullName evidence="1">Uncharacterized protein</fullName>
    </submittedName>
</protein>
<dbReference type="RefSeq" id="WP_220564207.1">
    <property type="nucleotide sequence ID" value="NZ_CP074133.1"/>
</dbReference>
<dbReference type="EMBL" id="CP074133">
    <property type="protein sequence ID" value="QUX22996.1"/>
    <property type="molecule type" value="Genomic_DNA"/>
</dbReference>
<proteinExistence type="predicted"/>
<organism evidence="1 2">
    <name type="scientific">Nocardiopsis changdeensis</name>
    <dbReference type="NCBI Taxonomy" id="2831969"/>
    <lineage>
        <taxon>Bacteria</taxon>
        <taxon>Bacillati</taxon>
        <taxon>Actinomycetota</taxon>
        <taxon>Actinomycetes</taxon>
        <taxon>Streptosporangiales</taxon>
        <taxon>Nocardiopsidaceae</taxon>
        <taxon>Nocardiopsis</taxon>
    </lineage>
</organism>
<keyword evidence="2" id="KW-1185">Reference proteome</keyword>
<evidence type="ECO:0000313" key="2">
    <source>
        <dbReference type="Proteomes" id="UP000676079"/>
    </source>
</evidence>
<accession>A0ABX8BLE1</accession>